<comment type="caution">
    <text evidence="1">The sequence shown here is derived from an EMBL/GenBank/DDBJ whole genome shotgun (WGS) entry which is preliminary data.</text>
</comment>
<accession>A0ACC0XQ52</accession>
<proteinExistence type="predicted"/>
<sequence>MLHTFGCLCFPYLRDYAPNKLSLKSSSCVFLGYSPLHKGFRCYDRKTQRLYVSRHVQFYETIFPYAGADTQQLPNSTPYITFSDFLESSNNVSSLLQICCYLHLC</sequence>
<evidence type="ECO:0000313" key="1">
    <source>
        <dbReference type="EMBL" id="KAJ0020182.1"/>
    </source>
</evidence>
<evidence type="ECO:0000313" key="2">
    <source>
        <dbReference type="Proteomes" id="UP001163603"/>
    </source>
</evidence>
<protein>
    <submittedName>
        <fullName evidence="1">Uncharacterized protein</fullName>
    </submittedName>
</protein>
<dbReference type="EMBL" id="CM047746">
    <property type="protein sequence ID" value="KAJ0020182.1"/>
    <property type="molecule type" value="Genomic_DNA"/>
</dbReference>
<organism evidence="1 2">
    <name type="scientific">Pistacia integerrima</name>
    <dbReference type="NCBI Taxonomy" id="434235"/>
    <lineage>
        <taxon>Eukaryota</taxon>
        <taxon>Viridiplantae</taxon>
        <taxon>Streptophyta</taxon>
        <taxon>Embryophyta</taxon>
        <taxon>Tracheophyta</taxon>
        <taxon>Spermatophyta</taxon>
        <taxon>Magnoliopsida</taxon>
        <taxon>eudicotyledons</taxon>
        <taxon>Gunneridae</taxon>
        <taxon>Pentapetalae</taxon>
        <taxon>rosids</taxon>
        <taxon>malvids</taxon>
        <taxon>Sapindales</taxon>
        <taxon>Anacardiaceae</taxon>
        <taxon>Pistacia</taxon>
    </lineage>
</organism>
<gene>
    <name evidence="1" type="ORF">Pint_32712</name>
</gene>
<dbReference type="Proteomes" id="UP001163603">
    <property type="component" value="Chromosome 11"/>
</dbReference>
<name>A0ACC0XQ52_9ROSI</name>
<reference evidence="2" key="1">
    <citation type="journal article" date="2023" name="G3 (Bethesda)">
        <title>Genome assembly and association tests identify interacting loci associated with vigor, precocity, and sex in interspecific pistachio rootstocks.</title>
        <authorList>
            <person name="Palmer W."/>
            <person name="Jacygrad E."/>
            <person name="Sagayaradj S."/>
            <person name="Cavanaugh K."/>
            <person name="Han R."/>
            <person name="Bertier L."/>
            <person name="Beede B."/>
            <person name="Kafkas S."/>
            <person name="Golino D."/>
            <person name="Preece J."/>
            <person name="Michelmore R."/>
        </authorList>
    </citation>
    <scope>NUCLEOTIDE SEQUENCE [LARGE SCALE GENOMIC DNA]</scope>
</reference>
<keyword evidence="2" id="KW-1185">Reference proteome</keyword>